<evidence type="ECO:0000313" key="2">
    <source>
        <dbReference type="Proteomes" id="UP000503399"/>
    </source>
</evidence>
<dbReference type="Pfam" id="PF05573">
    <property type="entry name" value="NosL"/>
    <property type="match status" value="1"/>
</dbReference>
<organism evidence="1 2">
    <name type="scientific">Candidatus Hydrogenisulfobacillus filiaventi</name>
    <dbReference type="NCBI Taxonomy" id="2707344"/>
    <lineage>
        <taxon>Bacteria</taxon>
        <taxon>Bacillati</taxon>
        <taxon>Bacillota</taxon>
        <taxon>Clostridia</taxon>
        <taxon>Eubacteriales</taxon>
        <taxon>Clostridiales Family XVII. Incertae Sedis</taxon>
        <taxon>Candidatus Hydrogenisulfobacillus</taxon>
    </lineage>
</organism>
<evidence type="ECO:0000313" key="1">
    <source>
        <dbReference type="EMBL" id="CAB1128825.1"/>
    </source>
</evidence>
<dbReference type="AlphaFoldDB" id="A0A6F8ZH95"/>
<proteinExistence type="predicted"/>
<sequence>MSRGRGRPAAGVLAAGWLMLAAWLGGCGPAAGPVPIHYGSDRCAECHMLIVHRRFAAQLLERDGRREKFDDLGCLLQWVAAHGGWGGVQAAWVKDYRTRRWLPVQQAAYVYDPGVASPMGYDLLAFRSRAAAAAVMDRQREPGLVLSFAGLLHRRWQPHLPRPMRTGSG</sequence>
<name>A0A6F8ZH95_9FIRM</name>
<dbReference type="Proteomes" id="UP000503399">
    <property type="component" value="Chromosome"/>
</dbReference>
<dbReference type="SUPFAM" id="SSF160387">
    <property type="entry name" value="NosL/MerB-like"/>
    <property type="match status" value="1"/>
</dbReference>
<accession>A0A6F8ZH95</accession>
<keyword evidence="2" id="KW-1185">Reference proteome</keyword>
<protein>
    <submittedName>
        <fullName evidence="1">Uncharacterized protein</fullName>
    </submittedName>
</protein>
<dbReference type="PANTHER" id="PTHR41247:SF1">
    <property type="entry name" value="HTH-TYPE TRANSCRIPTIONAL REPRESSOR YCNK"/>
    <property type="match status" value="1"/>
</dbReference>
<dbReference type="KEGG" id="hfv:R50_1319"/>
<dbReference type="InterPro" id="IPR008719">
    <property type="entry name" value="N2O_reductase_NosL"/>
</dbReference>
<dbReference type="PROSITE" id="PS51257">
    <property type="entry name" value="PROKAR_LIPOPROTEIN"/>
    <property type="match status" value="1"/>
</dbReference>
<gene>
    <name evidence="1" type="ORF">R50_1319</name>
</gene>
<dbReference type="EMBL" id="LR778114">
    <property type="protein sequence ID" value="CAB1128825.1"/>
    <property type="molecule type" value="Genomic_DNA"/>
</dbReference>
<dbReference type="PANTHER" id="PTHR41247">
    <property type="entry name" value="HTH-TYPE TRANSCRIPTIONAL REPRESSOR YCNK"/>
    <property type="match status" value="1"/>
</dbReference>
<reference evidence="1 2" key="1">
    <citation type="submission" date="2020-02" db="EMBL/GenBank/DDBJ databases">
        <authorList>
            <person name="Hogendoorn C."/>
        </authorList>
    </citation>
    <scope>NUCLEOTIDE SEQUENCE [LARGE SCALE GENOMIC DNA]</scope>
    <source>
        <strain evidence="1">R501</strain>
    </source>
</reference>